<name>A0A385EL78_KLEPN</name>
<reference evidence="2" key="1">
    <citation type="submission" date="2018-07" db="EMBL/GenBank/DDBJ databases">
        <title>Small IncQ1 and Col-like plasmids harbouring blaKPC-2 gene and a novel non-Tn4401 element (NTEKPC-IId) in Klebsiella pneumoniae Clonal Group 258.</title>
        <authorList>
            <person name="Cerdeira L.T."/>
            <person name="Lam M.M.C."/>
            <person name="Wyres K.L."/>
            <person name="Wick R.R."/>
            <person name="Judd L.M."/>
            <person name="Lopes R."/>
            <person name="Ribas R.M."/>
            <person name="Morais M.M."/>
            <person name="Holt K.E."/>
            <person name="Lincopan N."/>
        </authorList>
    </citation>
    <scope>NUCLEOTIDE SEQUENCE</scope>
    <source>
        <strain evidence="2">KPC45</strain>
        <plasmid evidence="2">pKPC45a</plasmid>
    </source>
</reference>
<gene>
    <name evidence="2" type="ORF">pKPC45a_001</name>
</gene>
<dbReference type="EMBL" id="MH595534">
    <property type="protein sequence ID" value="AXQ86090.1"/>
    <property type="molecule type" value="Genomic_DNA"/>
</dbReference>
<organism evidence="2">
    <name type="scientific">Klebsiella pneumoniae</name>
    <dbReference type="NCBI Taxonomy" id="573"/>
    <lineage>
        <taxon>Bacteria</taxon>
        <taxon>Pseudomonadati</taxon>
        <taxon>Pseudomonadota</taxon>
        <taxon>Gammaproteobacteria</taxon>
        <taxon>Enterobacterales</taxon>
        <taxon>Enterobacteriaceae</taxon>
        <taxon>Klebsiella/Raoultella group</taxon>
        <taxon>Klebsiella</taxon>
        <taxon>Klebsiella pneumoniae complex</taxon>
    </lineage>
</organism>
<accession>A0A385EL78</accession>
<evidence type="ECO:0000313" key="2">
    <source>
        <dbReference type="EMBL" id="AXQ86090.1"/>
    </source>
</evidence>
<geneLocation type="plasmid" evidence="2">
    <name>pKPC45a</name>
</geneLocation>
<sequence>MNSILSVEKRYEIPRNQREFSWERIQLEELWADLLRNIVMDDNGTIKLHEYFIGTIVLSGVDSDDVLEVVDGQQRLSVITMMLSIISRYFRKNKNDTTADNIYKKYIVTINNTLDRNSLNSDGESVIQKLTRSVGGEYFKKIVQGKEESDAKATNDEEKKIRYAVTFFKRALRKKSLCSAILKTNDDSFTKADYDLCLNAIYKMITNYLYIVRIAVDRGDDAYDIFEVLNARGINLSSIDLIKNKVFQSCTTTFPEDEARRKWVHIYEQLGSVGETMTDYIRCWWLSKYGYIGEDQLYRSFKREILNENSLLTADSFLEEIYNDVSLYMSMVAPSTKYWNLSHQRPILDALANINTFSVTVPRPFILSLLRTRRDKSRLMKQSELIETLEFLEKFHFKFNAVCRMRPSGIDSKYSVFAVRADRAVNRASLKSTIDETVDFLKRKAPSEKVFKDCLMKNIEYKEDKLSQRKLIIYIFETLERLAVGTKELKYHMVSIEHIGVDRENGK</sequence>
<dbReference type="AlphaFoldDB" id="A0A385EL78"/>
<protein>
    <submittedName>
        <fullName evidence="2">DUF262 domain-containing protein</fullName>
    </submittedName>
</protein>
<proteinExistence type="predicted"/>
<evidence type="ECO:0000259" key="1">
    <source>
        <dbReference type="Pfam" id="PF03235"/>
    </source>
</evidence>
<keyword evidence="2" id="KW-0614">Plasmid</keyword>
<dbReference type="PANTHER" id="PTHR35149:SF1">
    <property type="entry name" value="DUF5655 DOMAIN-CONTAINING PROTEIN"/>
    <property type="match status" value="1"/>
</dbReference>
<dbReference type="PANTHER" id="PTHR35149">
    <property type="entry name" value="SLL5132 PROTEIN"/>
    <property type="match status" value="1"/>
</dbReference>
<dbReference type="InterPro" id="IPR004919">
    <property type="entry name" value="GmrSD_N"/>
</dbReference>
<dbReference type="Pfam" id="PF03235">
    <property type="entry name" value="GmrSD_N"/>
    <property type="match status" value="1"/>
</dbReference>
<feature type="domain" description="GmrSD restriction endonucleases N-terminal" evidence="1">
    <location>
        <begin position="3"/>
        <end position="247"/>
    </location>
</feature>